<dbReference type="Pfam" id="PF00534">
    <property type="entry name" value="Glycos_transf_1"/>
    <property type="match status" value="1"/>
</dbReference>
<proteinExistence type="predicted"/>
<feature type="domain" description="Glycosyl transferase family 1" evidence="1">
    <location>
        <begin position="196"/>
        <end position="367"/>
    </location>
</feature>
<dbReference type="InterPro" id="IPR028098">
    <property type="entry name" value="Glyco_trans_4-like_N"/>
</dbReference>
<dbReference type="Pfam" id="PF13579">
    <property type="entry name" value="Glyco_trans_4_4"/>
    <property type="match status" value="1"/>
</dbReference>
<keyword evidence="4" id="KW-1185">Reference proteome</keyword>
<sequence>MRVLQIVPSISLVYGGPSQMVRGLSAALTGVGAEVTVLTTDSNGDVDEPPLAVPLQVPVQEDGYTVWYFRCSPFRRYKFSLGLLRWLAQHAQTYDIAHIHALFSPLSSAAATVARQQGLPYLLRPLGTLDPADLRKKRHLKRIYVAMLEKANLAGAAALHFTSEQEAKVSERFGTTTPGLILPLGVAAPAAVGLSQAEIRDRYQIPAATPILLYMSRIDPKKGLDLLLPALETLAQSGVAFHFILSGANPQDRHYEQQIQQRIQTSALKSQTTLTGFVTGELKSALLAAADCFVLPSYYENFGIAVAEAMIAGKPVVISDQVHIWHAIAESQSGWVVPCQQTALTAALQQALEDDQQRQQRGQNAYQYAQTHYSWPAIAQQTIAAYRQLLASQPQRLK</sequence>
<accession>A0ABW6IFN4</accession>
<dbReference type="SUPFAM" id="SSF53756">
    <property type="entry name" value="UDP-Glycosyltransferase/glycogen phosphorylase"/>
    <property type="match status" value="1"/>
</dbReference>
<evidence type="ECO:0000259" key="1">
    <source>
        <dbReference type="Pfam" id="PF00534"/>
    </source>
</evidence>
<name>A0ABW6IFN4_9CYAN</name>
<dbReference type="Gene3D" id="3.40.50.2000">
    <property type="entry name" value="Glycogen Phosphorylase B"/>
    <property type="match status" value="2"/>
</dbReference>
<dbReference type="Proteomes" id="UP001600165">
    <property type="component" value="Unassembled WGS sequence"/>
</dbReference>
<dbReference type="PANTHER" id="PTHR45947:SF3">
    <property type="entry name" value="SULFOQUINOVOSYL TRANSFERASE SQD2"/>
    <property type="match status" value="1"/>
</dbReference>
<dbReference type="PANTHER" id="PTHR45947">
    <property type="entry name" value="SULFOQUINOVOSYL TRANSFERASE SQD2"/>
    <property type="match status" value="1"/>
</dbReference>
<dbReference type="InterPro" id="IPR001296">
    <property type="entry name" value="Glyco_trans_1"/>
</dbReference>
<dbReference type="CDD" id="cd03821">
    <property type="entry name" value="GT4_Bme6-like"/>
    <property type="match status" value="1"/>
</dbReference>
<feature type="domain" description="Glycosyltransferase subfamily 4-like N-terminal" evidence="2">
    <location>
        <begin position="15"/>
        <end position="174"/>
    </location>
</feature>
<organism evidence="3 4">
    <name type="scientific">Almyronema epifaneia S1</name>
    <dbReference type="NCBI Taxonomy" id="2991925"/>
    <lineage>
        <taxon>Bacteria</taxon>
        <taxon>Bacillati</taxon>
        <taxon>Cyanobacteriota</taxon>
        <taxon>Cyanophyceae</taxon>
        <taxon>Nodosilineales</taxon>
        <taxon>Nodosilineaceae</taxon>
        <taxon>Almyronema</taxon>
        <taxon>Almyronema epifaneia</taxon>
    </lineage>
</organism>
<evidence type="ECO:0000313" key="4">
    <source>
        <dbReference type="Proteomes" id="UP001600165"/>
    </source>
</evidence>
<dbReference type="EMBL" id="JBHZOL010000075">
    <property type="protein sequence ID" value="MFE4106998.1"/>
    <property type="molecule type" value="Genomic_DNA"/>
</dbReference>
<dbReference type="RefSeq" id="WP_377965377.1">
    <property type="nucleotide sequence ID" value="NZ_JBHZOL010000075.1"/>
</dbReference>
<evidence type="ECO:0000259" key="2">
    <source>
        <dbReference type="Pfam" id="PF13579"/>
    </source>
</evidence>
<gene>
    <name evidence="3" type="primary">hpsP</name>
    <name evidence="3" type="ORF">ACFVKH_11955</name>
</gene>
<dbReference type="InterPro" id="IPR050194">
    <property type="entry name" value="Glycosyltransferase_grp1"/>
</dbReference>
<reference evidence="3 4" key="1">
    <citation type="submission" date="2024-10" db="EMBL/GenBank/DDBJ databases">
        <authorList>
            <person name="Ratan Roy A."/>
            <person name="Morales Sandoval P.H."/>
            <person name="De Los Santos Villalobos S."/>
            <person name="Chakraborty S."/>
            <person name="Mukherjee J."/>
        </authorList>
    </citation>
    <scope>NUCLEOTIDE SEQUENCE [LARGE SCALE GENOMIC DNA]</scope>
    <source>
        <strain evidence="3 4">S1</strain>
    </source>
</reference>
<comment type="caution">
    <text evidence="3">The sequence shown here is derived from an EMBL/GenBank/DDBJ whole genome shotgun (WGS) entry which is preliminary data.</text>
</comment>
<dbReference type="NCBIfam" id="NF038295">
    <property type="entry name" value="EPS_HpsP"/>
    <property type="match status" value="1"/>
</dbReference>
<evidence type="ECO:0000313" key="3">
    <source>
        <dbReference type="EMBL" id="MFE4106998.1"/>
    </source>
</evidence>
<protein>
    <submittedName>
        <fullName evidence="3">Hormogonium polysaccharide biosynthesis glycosyltransferase HpsP</fullName>
    </submittedName>
</protein>